<dbReference type="InterPro" id="IPR021861">
    <property type="entry name" value="THO_THOC1"/>
</dbReference>
<evidence type="ECO:0000313" key="3">
    <source>
        <dbReference type="RefSeq" id="XP_014681848.1"/>
    </source>
</evidence>
<feature type="region of interest" description="Disordered" evidence="1">
    <location>
        <begin position="526"/>
        <end position="558"/>
    </location>
</feature>
<proteinExistence type="predicted"/>
<dbReference type="Pfam" id="PF11957">
    <property type="entry name" value="efThoc1"/>
    <property type="match status" value="1"/>
</dbReference>
<dbReference type="RefSeq" id="XP_014681848.1">
    <property type="nucleotide sequence ID" value="XM_014826362.1"/>
</dbReference>
<protein>
    <submittedName>
        <fullName evidence="3">THO complex subunit 1-like</fullName>
    </submittedName>
</protein>
<dbReference type="Proteomes" id="UP000695022">
    <property type="component" value="Unplaced"/>
</dbReference>
<dbReference type="PANTHER" id="PTHR13265">
    <property type="entry name" value="THO COMPLEX SUBUNIT 1"/>
    <property type="match status" value="1"/>
</dbReference>
<accession>A0ABM1FBM7</accession>
<organism evidence="2 3">
    <name type="scientific">Priapulus caudatus</name>
    <name type="common">Priapulid worm</name>
    <dbReference type="NCBI Taxonomy" id="37621"/>
    <lineage>
        <taxon>Eukaryota</taxon>
        <taxon>Metazoa</taxon>
        <taxon>Ecdysozoa</taxon>
        <taxon>Scalidophora</taxon>
        <taxon>Priapulida</taxon>
        <taxon>Priapulimorpha</taxon>
        <taxon>Priapulimorphida</taxon>
        <taxon>Priapulidae</taxon>
        <taxon>Priapulus</taxon>
    </lineage>
</organism>
<gene>
    <name evidence="3" type="primary">LOC106821514</name>
</gene>
<dbReference type="GeneID" id="106821514"/>
<sequence>MQSALDFEATRHLFTEAARECHTHDSQSLEVLEKQFKEINGSDVEKKVAMDQAIKDYLYELLVGNSTANDYVSVVKLAMQALIKDLCAPLTVVQMLVDIFETQTLDVCKDVFNYILEDVTAWTSEPIYGVGKNLLLRMCNDILKRLSKSQHTVFCGQIQMFLVRLFPPPEKSGVNLQGQFNVENMTEYSSTMDDDLIPEVKEEKPIAVEMEEGEMSESSKVTIDYNLYRKFWTLQDVFRTPMQVYSRVAWKQFQHNTEEVLRCFASYKLDDVKNSSHVSTSRPLEQDVYFAKYLTNQKLLDLELSDSNFRRSVLVQFLILYQFLNAPVKFKTVQQELNDDQSKWVSDCVDRVYELIKETPPGGARFAEIVKHTLEREVNWNHWKNEGCPSFVQPLLKESEKPVFKARARKRSIADDYRLKDTKRINMGNPELSRLWNLTPDNLAACRASDRVFLPSLEEFFEDAIYQVEHPAEVPKSEKLVNDGNYGWRALRLLARSSPHFFTYSNQPPKSLPLYLEGMVKKLAKDIPSHHDMKPGADGDVDEEALPARGGRDRGVPG</sequence>
<evidence type="ECO:0000313" key="2">
    <source>
        <dbReference type="Proteomes" id="UP000695022"/>
    </source>
</evidence>
<reference evidence="3" key="1">
    <citation type="submission" date="2025-08" db="UniProtKB">
        <authorList>
            <consortium name="RefSeq"/>
        </authorList>
    </citation>
    <scope>IDENTIFICATION</scope>
</reference>
<name>A0ABM1FBM7_PRICU</name>
<feature type="compositionally biased region" description="Basic and acidic residues" evidence="1">
    <location>
        <begin position="526"/>
        <end position="537"/>
    </location>
</feature>
<keyword evidence="2" id="KW-1185">Reference proteome</keyword>
<evidence type="ECO:0000256" key="1">
    <source>
        <dbReference type="SAM" id="MobiDB-lite"/>
    </source>
</evidence>
<dbReference type="PANTHER" id="PTHR13265:SF0">
    <property type="entry name" value="HPR1"/>
    <property type="match status" value="1"/>
</dbReference>